<evidence type="ECO:0000256" key="10">
    <source>
        <dbReference type="ARBA" id="ARBA00022723"/>
    </source>
</evidence>
<evidence type="ECO:0000259" key="19">
    <source>
        <dbReference type="PROSITE" id="PS51296"/>
    </source>
</evidence>
<dbReference type="InterPro" id="IPR036922">
    <property type="entry name" value="Rieske_2Fe-2S_sf"/>
</dbReference>
<keyword evidence="12" id="KW-0560">Oxidoreductase</keyword>
<dbReference type="Pfam" id="PF03460">
    <property type="entry name" value="NIR_SIR_ferr"/>
    <property type="match status" value="1"/>
</dbReference>
<dbReference type="InterPro" id="IPR006067">
    <property type="entry name" value="NO2/SO3_Rdtase_4Fe4S_dom"/>
</dbReference>
<evidence type="ECO:0000256" key="9">
    <source>
        <dbReference type="ARBA" id="ARBA00022714"/>
    </source>
</evidence>
<comment type="pathway">
    <text evidence="4">Nitrogen metabolism; nitrate reduction (assimilation).</text>
</comment>
<dbReference type="InterPro" id="IPR052034">
    <property type="entry name" value="NasD-like"/>
</dbReference>
<comment type="similarity">
    <text evidence="5">Belongs to the nitrite and sulfite reductase 4Fe-4S domain family.</text>
</comment>
<organism evidence="20 21">
    <name type="scientific">Chaetoceros tenuissimus</name>
    <dbReference type="NCBI Taxonomy" id="426638"/>
    <lineage>
        <taxon>Eukaryota</taxon>
        <taxon>Sar</taxon>
        <taxon>Stramenopiles</taxon>
        <taxon>Ochrophyta</taxon>
        <taxon>Bacillariophyta</taxon>
        <taxon>Coscinodiscophyceae</taxon>
        <taxon>Chaetocerotophycidae</taxon>
        <taxon>Chaetocerotales</taxon>
        <taxon>Chaetocerotaceae</taxon>
        <taxon>Chaetoceros</taxon>
    </lineage>
</organism>
<dbReference type="GO" id="GO:0042128">
    <property type="term" value="P:nitrate assimilation"/>
    <property type="evidence" value="ECO:0007669"/>
    <property type="project" value="UniProtKB-KW"/>
</dbReference>
<dbReference type="Gene3D" id="3.30.390.30">
    <property type="match status" value="1"/>
</dbReference>
<dbReference type="Gene3D" id="2.102.10.10">
    <property type="entry name" value="Rieske [2Fe-2S] iron-sulphur domain"/>
    <property type="match status" value="1"/>
</dbReference>
<comment type="caution">
    <text evidence="20">The sequence shown here is derived from an EMBL/GenBank/DDBJ whole genome shotgun (WGS) entry which is preliminary data.</text>
</comment>
<evidence type="ECO:0000256" key="3">
    <source>
        <dbReference type="ARBA" id="ARBA00001974"/>
    </source>
</evidence>
<dbReference type="GO" id="GO:0020037">
    <property type="term" value="F:heme binding"/>
    <property type="evidence" value="ECO:0007669"/>
    <property type="project" value="InterPro"/>
</dbReference>
<sequence>MKILFLLATSILVSKDEVFAFQPNVFSSSSKVSSRYSFSCGMAEEDKKKIVVIGNGMVGQRFMENMLSLDTENKCQLATFCEEKRAAYNRVKLTSYFETLDPSDLSMTSEFKEDGTTSWYEENGVELFLNDKAVSIDTEKKVITGASGKTMEYDVAVMATGSFPFVPPIPGAKRPGVFVYRTIEDLESMLAYAKENNVKSAAVIGGGLLGLEAAKAVADMKVESHIIEFADILMCRQIDEGGHDALVGKIEEMGLKVHCGARTESFVGTDGSTDNESTAPVSALRFSNEGWDDLDVQMVVVSAGIKPRDELAREAGIGIGERGGVVVNEQLQTSAEDVYAIGEIALYNNFIYGLVAPGYDMAGVAAKVVAKDLGYDIGDDLPEFTGADLSTKLKLLGCDVASFGVNQPRPDDTDVSEMVWNDSKGGIYRKLIFNKDRTKLRGGILVGDAGDYNKLHQLVTSETEIENPAILLAPSSGRGAVDEEEDTISDDPNALICSCNDVTRGTIAAAVAELGVDGATLPVLKKCTRAGTGCGGCEPQVKTILGQELEKLGGALSTHMCEHFPYSRPELMAKIRLEEDLTQVDSFEKILAKYGHGDGCETCKPAVGSILASLVNDMILDQGRDALQDTNDRALANMQRGGTYSVVPRVPGGEITPEQLIVLGETAQKYGLYSKITGAQRVDLFGAAKWQLPDIWEDLGKAGLESGHAYGKALRTVKSCVGSTWCRYGVQDSVSFAVRVENRYKGIRSPHKMKSAVSGCVRECAEAVGKDFGMIATENGYNLYVGGNGGANPVHAELLATDIDEDTVLKYLDRYIMYYILTADRLERTASWQRKLPSGKNGGGPIEHLKEVIIEDSLGICDELDKRMAHLIDTYHDEWAEVVKDPERRKKFKQFVNTDANQERDEMIEFVDMRGQYRPTDWPADGTPQTNWKPPTENIFSKSEKKWVVVGKTSDFPVNAAGAILYGDTQLAIFNNEKRGEWYCTQNMCPHKQAFVLSQGIIGDVAGTPKVACPLHKKNFDLTTGLEIDGDLEIITFNVKIDDNDQVLVELPSVEEVDAILGTHGLRVNKSDCVNLAEDAIKVQLAKEAKKNPSDPKRSSTVLMAKMENKKKKG</sequence>
<keyword evidence="13" id="KW-0408">Iron</keyword>
<dbReference type="PROSITE" id="PS00365">
    <property type="entry name" value="NIR_SIR"/>
    <property type="match status" value="1"/>
</dbReference>
<comment type="cofactor">
    <cofactor evidence="2">
        <name>[4Fe-4S] cluster</name>
        <dbReference type="ChEBI" id="CHEBI:49883"/>
    </cofactor>
</comment>
<dbReference type="InterPro" id="IPR006066">
    <property type="entry name" value="NO2/SO3_Rdtase_FeS/sirohaem_BS"/>
</dbReference>
<dbReference type="InterPro" id="IPR012748">
    <property type="entry name" value="Rieske-like_NirD"/>
</dbReference>
<dbReference type="CDD" id="cd03529">
    <property type="entry name" value="Rieske_NirD"/>
    <property type="match status" value="1"/>
</dbReference>
<dbReference type="GO" id="GO:0046872">
    <property type="term" value="F:metal ion binding"/>
    <property type="evidence" value="ECO:0007669"/>
    <property type="project" value="UniProtKB-KW"/>
</dbReference>
<dbReference type="InterPro" id="IPR012744">
    <property type="entry name" value="Nitri_red_NirB"/>
</dbReference>
<feature type="compositionally biased region" description="Basic and acidic residues" evidence="17">
    <location>
        <begin position="1087"/>
        <end position="1098"/>
    </location>
</feature>
<dbReference type="Gene3D" id="1.10.10.1100">
    <property type="entry name" value="BFD-like [2Fe-2S]-binding domain"/>
    <property type="match status" value="1"/>
</dbReference>
<evidence type="ECO:0000256" key="13">
    <source>
        <dbReference type="ARBA" id="ARBA00023004"/>
    </source>
</evidence>
<evidence type="ECO:0000256" key="12">
    <source>
        <dbReference type="ARBA" id="ARBA00023002"/>
    </source>
</evidence>
<dbReference type="NCBIfam" id="TIGR02374">
    <property type="entry name" value="nitri_red_nirB"/>
    <property type="match status" value="1"/>
</dbReference>
<evidence type="ECO:0000256" key="11">
    <source>
        <dbReference type="ARBA" id="ARBA00022827"/>
    </source>
</evidence>
<dbReference type="InterPro" id="IPR005117">
    <property type="entry name" value="NiRdtase/SiRdtase_haem-b_fer"/>
</dbReference>
<evidence type="ECO:0000256" key="6">
    <source>
        <dbReference type="ARBA" id="ARBA00022485"/>
    </source>
</evidence>
<evidence type="ECO:0000256" key="4">
    <source>
        <dbReference type="ARBA" id="ARBA00005096"/>
    </source>
</evidence>
<evidence type="ECO:0000256" key="14">
    <source>
        <dbReference type="ARBA" id="ARBA00023014"/>
    </source>
</evidence>
<dbReference type="CDD" id="cd19944">
    <property type="entry name" value="NirB_Fer2_BFD-like_2"/>
    <property type="match status" value="1"/>
</dbReference>
<keyword evidence="7" id="KW-0349">Heme</keyword>
<dbReference type="NCBIfam" id="NF011565">
    <property type="entry name" value="PRK14989.1"/>
    <property type="match status" value="1"/>
</dbReference>
<dbReference type="Pfam" id="PF01077">
    <property type="entry name" value="NIR_SIR"/>
    <property type="match status" value="1"/>
</dbReference>
<keyword evidence="18" id="KW-0732">Signal</keyword>
<dbReference type="SUPFAM" id="SSF50022">
    <property type="entry name" value="ISP domain"/>
    <property type="match status" value="1"/>
</dbReference>
<dbReference type="GO" id="GO:0050660">
    <property type="term" value="F:flavin adenine dinucleotide binding"/>
    <property type="evidence" value="ECO:0007669"/>
    <property type="project" value="InterPro"/>
</dbReference>
<evidence type="ECO:0000256" key="18">
    <source>
        <dbReference type="SAM" id="SignalP"/>
    </source>
</evidence>
<comment type="cofactor">
    <cofactor evidence="3">
        <name>FAD</name>
        <dbReference type="ChEBI" id="CHEBI:57692"/>
    </cofactor>
</comment>
<dbReference type="Pfam" id="PF18267">
    <property type="entry name" value="Rubredoxin_C"/>
    <property type="match status" value="1"/>
</dbReference>
<proteinExistence type="inferred from homology"/>
<dbReference type="FunFam" id="3.30.413.10:FF:000007">
    <property type="entry name" value="Nitrite reductase [NAD(P)H] large subunit"/>
    <property type="match status" value="1"/>
</dbReference>
<evidence type="ECO:0000256" key="5">
    <source>
        <dbReference type="ARBA" id="ARBA00010429"/>
    </source>
</evidence>
<dbReference type="InterPro" id="IPR041854">
    <property type="entry name" value="BFD-like_2Fe2S-bd_dom_sf"/>
</dbReference>
<evidence type="ECO:0000256" key="16">
    <source>
        <dbReference type="ARBA" id="ARBA00034078"/>
    </source>
</evidence>
<keyword evidence="10" id="KW-0479">Metal-binding</keyword>
<dbReference type="PANTHER" id="PTHR43809">
    <property type="entry name" value="NITRITE REDUCTASE (NADH) LARGE SUBUNIT"/>
    <property type="match status" value="1"/>
</dbReference>
<dbReference type="InterPro" id="IPR017941">
    <property type="entry name" value="Rieske_2Fe-2S"/>
</dbReference>
<dbReference type="GO" id="GO:0008942">
    <property type="term" value="F:nitrite reductase [NAD(P)H] activity"/>
    <property type="evidence" value="ECO:0007669"/>
    <property type="project" value="InterPro"/>
</dbReference>
<evidence type="ECO:0000256" key="15">
    <source>
        <dbReference type="ARBA" id="ARBA00023063"/>
    </source>
</evidence>
<feature type="chain" id="PRO_5042234406" description="Rieske domain-containing protein" evidence="18">
    <location>
        <begin position="21"/>
        <end position="1114"/>
    </location>
</feature>
<dbReference type="AlphaFoldDB" id="A0AAD3CWN0"/>
<dbReference type="PRINTS" id="PR00368">
    <property type="entry name" value="FADPNR"/>
</dbReference>
<evidence type="ECO:0000256" key="7">
    <source>
        <dbReference type="ARBA" id="ARBA00022617"/>
    </source>
</evidence>
<protein>
    <recommendedName>
        <fullName evidence="19">Rieske domain-containing protein</fullName>
    </recommendedName>
</protein>
<keyword evidence="21" id="KW-1185">Reference proteome</keyword>
<dbReference type="InterPro" id="IPR036136">
    <property type="entry name" value="Nit/Sulf_reduc_fer-like_dom_sf"/>
</dbReference>
<feature type="signal peptide" evidence="18">
    <location>
        <begin position="1"/>
        <end position="20"/>
    </location>
</feature>
<evidence type="ECO:0000256" key="1">
    <source>
        <dbReference type="ARBA" id="ARBA00001929"/>
    </source>
</evidence>
<dbReference type="InterPro" id="IPR016156">
    <property type="entry name" value="FAD/NAD-linked_Rdtase_dimer_sf"/>
</dbReference>
<feature type="region of interest" description="Disordered" evidence="17">
    <location>
        <begin position="1087"/>
        <end position="1114"/>
    </location>
</feature>
<keyword evidence="11" id="KW-0274">FAD</keyword>
<dbReference type="InterPro" id="IPR023753">
    <property type="entry name" value="FAD/NAD-binding_dom"/>
</dbReference>
<accession>A0AAD3CWN0</accession>
<dbReference type="SUPFAM" id="SSF51905">
    <property type="entry name" value="FAD/NAD(P)-binding domain"/>
    <property type="match status" value="2"/>
</dbReference>
<dbReference type="Gene3D" id="3.50.50.60">
    <property type="entry name" value="FAD/NAD(P)-binding domain"/>
    <property type="match status" value="2"/>
</dbReference>
<dbReference type="InterPro" id="IPR036188">
    <property type="entry name" value="FAD/NAD-bd_sf"/>
</dbReference>
<dbReference type="SUPFAM" id="SSF56014">
    <property type="entry name" value="Nitrite and sulphite reductase 4Fe-4S domain-like"/>
    <property type="match status" value="1"/>
</dbReference>
<dbReference type="InterPro" id="IPR041575">
    <property type="entry name" value="Rubredoxin_C"/>
</dbReference>
<evidence type="ECO:0000313" key="21">
    <source>
        <dbReference type="Proteomes" id="UP001054902"/>
    </source>
</evidence>
<keyword evidence="14" id="KW-0411">Iron-sulfur</keyword>
<comment type="cofactor">
    <cofactor evidence="1">
        <name>siroheme</name>
        <dbReference type="ChEBI" id="CHEBI:60052"/>
    </cofactor>
</comment>
<comment type="cofactor">
    <cofactor evidence="16">
        <name>[2Fe-2S] cluster</name>
        <dbReference type="ChEBI" id="CHEBI:190135"/>
    </cofactor>
</comment>
<keyword evidence="9" id="KW-0001">2Fe-2S</keyword>
<dbReference type="GO" id="GO:0051537">
    <property type="term" value="F:2 iron, 2 sulfur cluster binding"/>
    <property type="evidence" value="ECO:0007669"/>
    <property type="project" value="UniProtKB-KW"/>
</dbReference>
<dbReference type="PANTHER" id="PTHR43809:SF1">
    <property type="entry name" value="NITRITE REDUCTASE (NADH) LARGE SUBUNIT"/>
    <property type="match status" value="1"/>
</dbReference>
<evidence type="ECO:0000256" key="2">
    <source>
        <dbReference type="ARBA" id="ARBA00001966"/>
    </source>
</evidence>
<evidence type="ECO:0000313" key="20">
    <source>
        <dbReference type="EMBL" id="GFH53591.1"/>
    </source>
</evidence>
<feature type="domain" description="Rieske" evidence="19">
    <location>
        <begin position="947"/>
        <end position="1048"/>
    </location>
</feature>
<dbReference type="PRINTS" id="PR00397">
    <property type="entry name" value="SIROHAEM"/>
</dbReference>
<dbReference type="GO" id="GO:0050661">
    <property type="term" value="F:NADP binding"/>
    <property type="evidence" value="ECO:0007669"/>
    <property type="project" value="InterPro"/>
</dbReference>
<dbReference type="Pfam" id="PF13806">
    <property type="entry name" value="Rieske_2"/>
    <property type="match status" value="1"/>
</dbReference>
<dbReference type="GO" id="GO:0051539">
    <property type="term" value="F:4 iron, 4 sulfur cluster binding"/>
    <property type="evidence" value="ECO:0007669"/>
    <property type="project" value="UniProtKB-KW"/>
</dbReference>
<dbReference type="InterPro" id="IPR045854">
    <property type="entry name" value="NO2/SO3_Rdtase_4Fe4S_sf"/>
</dbReference>
<dbReference type="Gene3D" id="3.30.413.10">
    <property type="entry name" value="Sulfite Reductase Hemoprotein, domain 1"/>
    <property type="match status" value="1"/>
</dbReference>
<keyword evidence="8" id="KW-0285">Flavoprotein</keyword>
<dbReference type="Proteomes" id="UP001054902">
    <property type="component" value="Unassembled WGS sequence"/>
</dbReference>
<dbReference type="Pfam" id="PF07992">
    <property type="entry name" value="Pyr_redox_2"/>
    <property type="match status" value="1"/>
</dbReference>
<dbReference type="PROSITE" id="PS51296">
    <property type="entry name" value="RIESKE"/>
    <property type="match status" value="1"/>
</dbReference>
<keyword evidence="15" id="KW-0534">Nitrate assimilation</keyword>
<dbReference type="InterPro" id="IPR007419">
    <property type="entry name" value="BFD-like_2Fe2S-bd_dom"/>
</dbReference>
<reference evidence="20 21" key="1">
    <citation type="journal article" date="2021" name="Sci. Rep.">
        <title>The genome of the diatom Chaetoceros tenuissimus carries an ancient integrated fragment of an extant virus.</title>
        <authorList>
            <person name="Hongo Y."/>
            <person name="Kimura K."/>
            <person name="Takaki Y."/>
            <person name="Yoshida Y."/>
            <person name="Baba S."/>
            <person name="Kobayashi G."/>
            <person name="Nagasaki K."/>
            <person name="Hano T."/>
            <person name="Tomaru Y."/>
        </authorList>
    </citation>
    <scope>NUCLEOTIDE SEQUENCE [LARGE SCALE GENOMIC DNA]</scope>
    <source>
        <strain evidence="20 21">NIES-3715</strain>
    </source>
</reference>
<dbReference type="EMBL" id="BLLK01000047">
    <property type="protein sequence ID" value="GFH53591.1"/>
    <property type="molecule type" value="Genomic_DNA"/>
</dbReference>
<name>A0AAD3CWN0_9STRA</name>
<evidence type="ECO:0000256" key="17">
    <source>
        <dbReference type="SAM" id="MobiDB-lite"/>
    </source>
</evidence>
<keyword evidence="6" id="KW-0004">4Fe-4S</keyword>
<dbReference type="Pfam" id="PF04324">
    <property type="entry name" value="Fer2_BFD"/>
    <property type="match status" value="1"/>
</dbReference>
<gene>
    <name evidence="20" type="ORF">CTEN210_10067</name>
</gene>
<dbReference type="SUPFAM" id="SSF55124">
    <property type="entry name" value="Nitrite/Sulfite reductase N-terminal domain-like"/>
    <property type="match status" value="1"/>
</dbReference>
<dbReference type="NCBIfam" id="TIGR02378">
    <property type="entry name" value="nirD_assim_sml"/>
    <property type="match status" value="1"/>
</dbReference>
<evidence type="ECO:0000256" key="8">
    <source>
        <dbReference type="ARBA" id="ARBA00022630"/>
    </source>
</evidence>